<dbReference type="PANTHER" id="PTHR30349">
    <property type="entry name" value="PHAGE INTEGRASE-RELATED"/>
    <property type="match status" value="1"/>
</dbReference>
<dbReference type="GO" id="GO:0006310">
    <property type="term" value="P:DNA recombination"/>
    <property type="evidence" value="ECO:0007669"/>
    <property type="project" value="UniProtKB-KW"/>
</dbReference>
<proteinExistence type="inferred from homology"/>
<dbReference type="Pfam" id="PF14659">
    <property type="entry name" value="Phage_int_SAM_3"/>
    <property type="match status" value="1"/>
</dbReference>
<accession>A0A7X0L355</accession>
<dbReference type="PANTHER" id="PTHR30349:SF64">
    <property type="entry name" value="PROPHAGE INTEGRASE INTD-RELATED"/>
    <property type="match status" value="1"/>
</dbReference>
<evidence type="ECO:0000313" key="7">
    <source>
        <dbReference type="Proteomes" id="UP000546324"/>
    </source>
</evidence>
<dbReference type="EMBL" id="JACHMQ010000001">
    <property type="protein sequence ID" value="MBB6399934.1"/>
    <property type="molecule type" value="Genomic_DNA"/>
</dbReference>
<dbReference type="Proteomes" id="UP000546324">
    <property type="component" value="Unassembled WGS sequence"/>
</dbReference>
<dbReference type="GO" id="GO:0003677">
    <property type="term" value="F:DNA binding"/>
    <property type="evidence" value="ECO:0007669"/>
    <property type="project" value="UniProtKB-KW"/>
</dbReference>
<dbReference type="PROSITE" id="PS51898">
    <property type="entry name" value="TYR_RECOMBINASE"/>
    <property type="match status" value="1"/>
</dbReference>
<dbReference type="CDD" id="cd00397">
    <property type="entry name" value="DNA_BRE_C"/>
    <property type="match status" value="1"/>
</dbReference>
<dbReference type="InterPro" id="IPR002104">
    <property type="entry name" value="Integrase_catalytic"/>
</dbReference>
<comment type="similarity">
    <text evidence="1">Belongs to the 'phage' integrase family.</text>
</comment>
<keyword evidence="2" id="KW-0229">DNA integration</keyword>
<dbReference type="InterPro" id="IPR013762">
    <property type="entry name" value="Integrase-like_cat_sf"/>
</dbReference>
<evidence type="ECO:0000256" key="3">
    <source>
        <dbReference type="ARBA" id="ARBA00023125"/>
    </source>
</evidence>
<keyword evidence="3" id="KW-0238">DNA-binding</keyword>
<keyword evidence="4" id="KW-0233">DNA recombination</keyword>
<sequence length="450" mass="52740">MGFARPRTAKDGRVRYIALYRDQRSKVRSAGTYSSQRQADKAWQKAEAKLALDRLPDATKGRQRFRRYVEDVWFPNHVVELRTRENYDYEIHRHIMPWFASMRMIDILPVDVREWVTHLQNEGVNPPTIRYCMTVLSAIFTTALNDLVIVLHPCKGVKTPPVHKKKRTIITPEQFDALYESLTDTRMKLLMEVKVETGLRWGELTELRPKDIDFATRTLTVSRVIIELNPRHHPEGGRFLVKDYPKDREHRSVRLSRQIARKVQTYINEEGIKENDLLFFLRQDELPRPRRLRVLLDPETLGFIEPECRYRHGTLSGYSAGKCRCQHCKDIYADYRARRREAGKDTPRRRRTINTDGHIPRTWFRDHVWKPAIKAADLRIHLRPHDLRHAHASWLLAGGADLQAVKERLGHASITTTEKYLHTLPDEDNTALDAFDKIRNRSKPTSIRAV</sequence>
<dbReference type="InterPro" id="IPR004107">
    <property type="entry name" value="Integrase_SAM-like_N"/>
</dbReference>
<dbReference type="InterPro" id="IPR011010">
    <property type="entry name" value="DNA_brk_join_enz"/>
</dbReference>
<evidence type="ECO:0000256" key="2">
    <source>
        <dbReference type="ARBA" id="ARBA00022908"/>
    </source>
</evidence>
<protein>
    <submittedName>
        <fullName evidence="6">Integrase</fullName>
    </submittedName>
</protein>
<name>A0A7X0L355_9ACTN</name>
<gene>
    <name evidence="6" type="ORF">BKA00_006848</name>
</gene>
<dbReference type="InterPro" id="IPR050090">
    <property type="entry name" value="Tyrosine_recombinase_XerCD"/>
</dbReference>
<evidence type="ECO:0000313" key="6">
    <source>
        <dbReference type="EMBL" id="MBB6399934.1"/>
    </source>
</evidence>
<dbReference type="RefSeq" id="WP_185032113.1">
    <property type="nucleotide sequence ID" value="NZ_JACHMQ010000001.1"/>
</dbReference>
<comment type="caution">
    <text evidence="6">The sequence shown here is derived from an EMBL/GenBank/DDBJ whole genome shotgun (WGS) entry which is preliminary data.</text>
</comment>
<dbReference type="AlphaFoldDB" id="A0A7X0L355"/>
<dbReference type="SUPFAM" id="SSF56349">
    <property type="entry name" value="DNA breaking-rejoining enzymes"/>
    <property type="match status" value="2"/>
</dbReference>
<organism evidence="6 7">
    <name type="scientific">Actinomadura coerulea</name>
    <dbReference type="NCBI Taxonomy" id="46159"/>
    <lineage>
        <taxon>Bacteria</taxon>
        <taxon>Bacillati</taxon>
        <taxon>Actinomycetota</taxon>
        <taxon>Actinomycetes</taxon>
        <taxon>Streptosporangiales</taxon>
        <taxon>Thermomonosporaceae</taxon>
        <taxon>Actinomadura</taxon>
    </lineage>
</organism>
<keyword evidence="7" id="KW-1185">Reference proteome</keyword>
<dbReference type="GO" id="GO:0015074">
    <property type="term" value="P:DNA integration"/>
    <property type="evidence" value="ECO:0007669"/>
    <property type="project" value="UniProtKB-KW"/>
</dbReference>
<feature type="domain" description="Tyr recombinase" evidence="5">
    <location>
        <begin position="165"/>
        <end position="433"/>
    </location>
</feature>
<evidence type="ECO:0000256" key="4">
    <source>
        <dbReference type="ARBA" id="ARBA00023172"/>
    </source>
</evidence>
<reference evidence="6 7" key="1">
    <citation type="submission" date="2020-08" db="EMBL/GenBank/DDBJ databases">
        <title>Sequencing the genomes of 1000 actinobacteria strains.</title>
        <authorList>
            <person name="Klenk H.-P."/>
        </authorList>
    </citation>
    <scope>NUCLEOTIDE SEQUENCE [LARGE SCALE GENOMIC DNA]</scope>
    <source>
        <strain evidence="6 7">DSM 43675</strain>
    </source>
</reference>
<dbReference type="Pfam" id="PF00589">
    <property type="entry name" value="Phage_integrase"/>
    <property type="match status" value="2"/>
</dbReference>
<evidence type="ECO:0000259" key="5">
    <source>
        <dbReference type="PROSITE" id="PS51898"/>
    </source>
</evidence>
<dbReference type="InterPro" id="IPR010998">
    <property type="entry name" value="Integrase_recombinase_N"/>
</dbReference>
<dbReference type="Gene3D" id="1.10.443.10">
    <property type="entry name" value="Intergrase catalytic core"/>
    <property type="match status" value="2"/>
</dbReference>
<dbReference type="Gene3D" id="1.10.150.130">
    <property type="match status" value="1"/>
</dbReference>
<evidence type="ECO:0000256" key="1">
    <source>
        <dbReference type="ARBA" id="ARBA00008857"/>
    </source>
</evidence>